<organism evidence="7 8">
    <name type="scientific">Halomonas sulfidivorans</name>
    <dbReference type="NCBI Taxonomy" id="2733488"/>
    <lineage>
        <taxon>Bacteria</taxon>
        <taxon>Pseudomonadati</taxon>
        <taxon>Pseudomonadota</taxon>
        <taxon>Gammaproteobacteria</taxon>
        <taxon>Oceanospirillales</taxon>
        <taxon>Halomonadaceae</taxon>
        <taxon>Halomonas</taxon>
    </lineage>
</organism>
<evidence type="ECO:0000256" key="2">
    <source>
        <dbReference type="ARBA" id="ARBA00022898"/>
    </source>
</evidence>
<dbReference type="InterPro" id="IPR051446">
    <property type="entry name" value="HTH_trans_reg/aminotransferase"/>
</dbReference>
<dbReference type="GO" id="GO:0008483">
    <property type="term" value="F:transaminase activity"/>
    <property type="evidence" value="ECO:0007669"/>
    <property type="project" value="UniProtKB-KW"/>
</dbReference>
<dbReference type="EMBL" id="CP053383">
    <property type="protein sequence ID" value="QTP61155.1"/>
    <property type="molecule type" value="Genomic_DNA"/>
</dbReference>
<dbReference type="InterPro" id="IPR015421">
    <property type="entry name" value="PyrdxlP-dep_Trfase_major"/>
</dbReference>
<evidence type="ECO:0000256" key="4">
    <source>
        <dbReference type="ARBA" id="ARBA00023125"/>
    </source>
</evidence>
<proteinExistence type="inferred from homology"/>
<protein>
    <submittedName>
        <fullName evidence="7">PLP-dependent aminotransferase family protein</fullName>
    </submittedName>
</protein>
<dbReference type="Proteomes" id="UP000671845">
    <property type="component" value="Chromosome"/>
</dbReference>
<evidence type="ECO:0000256" key="3">
    <source>
        <dbReference type="ARBA" id="ARBA00023015"/>
    </source>
</evidence>
<dbReference type="PROSITE" id="PS50949">
    <property type="entry name" value="HTH_GNTR"/>
    <property type="match status" value="1"/>
</dbReference>
<reference evidence="7 8" key="1">
    <citation type="journal article" date="2021" name="Front. Microbiol.">
        <title>Aerobic Denitrification and Heterotrophic Sulfur Oxidation in the Genus Halomonas Revealed by Six Novel Species Characterizations and Genome-Based Analysis.</title>
        <authorList>
            <person name="Wang L."/>
            <person name="Shao Z."/>
        </authorList>
    </citation>
    <scope>NUCLEOTIDE SEQUENCE [LARGE SCALE GENOMIC DNA]</scope>
    <source>
        <strain evidence="7 8">MCCC 1A13718</strain>
    </source>
</reference>
<dbReference type="PRINTS" id="PR00035">
    <property type="entry name" value="HTHGNTR"/>
</dbReference>
<dbReference type="CDD" id="cd00609">
    <property type="entry name" value="AAT_like"/>
    <property type="match status" value="1"/>
</dbReference>
<dbReference type="PANTHER" id="PTHR46577:SF2">
    <property type="entry name" value="TRANSCRIPTIONAL REGULATORY PROTEIN"/>
    <property type="match status" value="1"/>
</dbReference>
<accession>A0ABX7WMJ4</accession>
<evidence type="ECO:0000256" key="1">
    <source>
        <dbReference type="ARBA" id="ARBA00005384"/>
    </source>
</evidence>
<dbReference type="RefSeq" id="WP_209478537.1">
    <property type="nucleotide sequence ID" value="NZ_CP053383.1"/>
</dbReference>
<name>A0ABX7WMJ4_9GAMM</name>
<dbReference type="InterPro" id="IPR004839">
    <property type="entry name" value="Aminotransferase_I/II_large"/>
</dbReference>
<keyword evidence="8" id="KW-1185">Reference proteome</keyword>
<dbReference type="Pfam" id="PF00392">
    <property type="entry name" value="GntR"/>
    <property type="match status" value="1"/>
</dbReference>
<dbReference type="InterPro" id="IPR015424">
    <property type="entry name" value="PyrdxlP-dep_Trfase"/>
</dbReference>
<dbReference type="SMART" id="SM00345">
    <property type="entry name" value="HTH_GNTR"/>
    <property type="match status" value="1"/>
</dbReference>
<dbReference type="CDD" id="cd07377">
    <property type="entry name" value="WHTH_GntR"/>
    <property type="match status" value="1"/>
</dbReference>
<keyword evidence="4" id="KW-0238">DNA-binding</keyword>
<dbReference type="Pfam" id="PF00155">
    <property type="entry name" value="Aminotran_1_2"/>
    <property type="match status" value="1"/>
</dbReference>
<evidence type="ECO:0000259" key="6">
    <source>
        <dbReference type="PROSITE" id="PS50949"/>
    </source>
</evidence>
<keyword evidence="5" id="KW-0804">Transcription</keyword>
<comment type="similarity">
    <text evidence="1">In the C-terminal section; belongs to the class-I pyridoxal-phosphate-dependent aminotransferase family.</text>
</comment>
<evidence type="ECO:0000256" key="5">
    <source>
        <dbReference type="ARBA" id="ARBA00023163"/>
    </source>
</evidence>
<evidence type="ECO:0000313" key="7">
    <source>
        <dbReference type="EMBL" id="QTP61155.1"/>
    </source>
</evidence>
<dbReference type="PANTHER" id="PTHR46577">
    <property type="entry name" value="HTH-TYPE TRANSCRIPTIONAL REGULATORY PROTEIN GABR"/>
    <property type="match status" value="1"/>
</dbReference>
<keyword evidence="7" id="KW-0032">Aminotransferase</keyword>
<dbReference type="Gene3D" id="3.40.640.10">
    <property type="entry name" value="Type I PLP-dependent aspartate aminotransferase-like (Major domain)"/>
    <property type="match status" value="1"/>
</dbReference>
<keyword evidence="2" id="KW-0663">Pyridoxal phosphate</keyword>
<keyword evidence="7" id="KW-0808">Transferase</keyword>
<sequence length="468" mass="51842">MKLELDKHSNRPLVEQLVESFKEWIESNGGGGGSRLPSIRHLAAEHGISRNVVIDAYERLVAHGLVRSRPGSGFYVAATAPTALAKVKPQSSQLEDVTNDMWSLFQADENHLKLGCGWLPNHWRESDDLTYAIRQVARQSRSGIFDYSTPLGSLDLRGLIQERMRLLGIGADADQMLMTGGGSHSLDLVVRLLLAPGDVVFVESPGYYNLLGLLRLQRIKVIGVPRLADGPDIERMEALLAQHQPRLFFVNSVFQNPTGSVLSPAVAHRILQLAEAHDFQIVEDDIYADFQHDPSIRLAALDGLDRVIYLGSFSKSLSSSLRVGYITARRSLLKPLVDIKMLTSISASRFAEQVVTTMLQNGSYRKLTERLRTKLSGQMAATLTLLKRAGWESFIEPAGGMFVWVRHPAIRSSTQLVLYAQRKGITLSPGHLFLPEDDDSPWVRLNVAYMNDARARSFILEPAGGRAG</sequence>
<dbReference type="Gene3D" id="1.10.10.10">
    <property type="entry name" value="Winged helix-like DNA-binding domain superfamily/Winged helix DNA-binding domain"/>
    <property type="match status" value="1"/>
</dbReference>
<evidence type="ECO:0000313" key="8">
    <source>
        <dbReference type="Proteomes" id="UP000671845"/>
    </source>
</evidence>
<feature type="domain" description="HTH gntR-type" evidence="6">
    <location>
        <begin position="11"/>
        <end position="79"/>
    </location>
</feature>
<keyword evidence="3" id="KW-0805">Transcription regulation</keyword>
<dbReference type="SUPFAM" id="SSF53383">
    <property type="entry name" value="PLP-dependent transferases"/>
    <property type="match status" value="1"/>
</dbReference>
<dbReference type="InterPro" id="IPR000524">
    <property type="entry name" value="Tscrpt_reg_HTH_GntR"/>
</dbReference>
<gene>
    <name evidence="7" type="ORF">HNO53_06085</name>
</gene>
<dbReference type="InterPro" id="IPR036388">
    <property type="entry name" value="WH-like_DNA-bd_sf"/>
</dbReference>
<dbReference type="InterPro" id="IPR036390">
    <property type="entry name" value="WH_DNA-bd_sf"/>
</dbReference>
<dbReference type="SUPFAM" id="SSF46785">
    <property type="entry name" value="Winged helix' DNA-binding domain"/>
    <property type="match status" value="1"/>
</dbReference>